<gene>
    <name evidence="6" type="ORF">MIND_00777800</name>
</gene>
<feature type="transmembrane region" description="Helical" evidence="5">
    <location>
        <begin position="160"/>
        <end position="177"/>
    </location>
</feature>
<dbReference type="AlphaFoldDB" id="A0A8H6SQH9"/>
<comment type="caution">
    <text evidence="6">The sequence shown here is derived from an EMBL/GenBank/DDBJ whole genome shotgun (WGS) entry which is preliminary data.</text>
</comment>
<evidence type="ECO:0000313" key="7">
    <source>
        <dbReference type="Proteomes" id="UP000636479"/>
    </source>
</evidence>
<reference evidence="6" key="1">
    <citation type="submission" date="2020-05" db="EMBL/GenBank/DDBJ databases">
        <title>Mycena genomes resolve the evolution of fungal bioluminescence.</title>
        <authorList>
            <person name="Tsai I.J."/>
        </authorList>
    </citation>
    <scope>NUCLEOTIDE SEQUENCE</scope>
    <source>
        <strain evidence="6">171206Taipei</strain>
    </source>
</reference>
<proteinExistence type="predicted"/>
<evidence type="ECO:0000256" key="3">
    <source>
        <dbReference type="ARBA" id="ARBA00022989"/>
    </source>
</evidence>
<sequence>MSRPTAITLPPIDVQHSAPFRSRPRSASIVKVEQVGDGSLEEVLDQSAYVNINANWVNAKGAWLIHVVLICLGKLIIDTLPGMTQQISWTLVNLLYLALSYLMFHWVTGIPFGSDLHSGAYDDLTLWEQIDDGAQYTPAKKWLTFVPVALFLASTHYTSYNPWLFAINITALVFVLIPKLPQLHRQRVRFMHESEASGMATPVTPIHSSGMNTPLKDITEAHFFKATKTNILQWFPAESRIVRFDILKTPVHQPGEN</sequence>
<dbReference type="Pfam" id="PF04061">
    <property type="entry name" value="ORMDL"/>
    <property type="match status" value="1"/>
</dbReference>
<name>A0A8H6SQH9_9AGAR</name>
<accession>A0A8H6SQH9</accession>
<dbReference type="EMBL" id="JACAZF010000006">
    <property type="protein sequence ID" value="KAF7302110.1"/>
    <property type="molecule type" value="Genomic_DNA"/>
</dbReference>
<evidence type="ECO:0000256" key="5">
    <source>
        <dbReference type="SAM" id="Phobius"/>
    </source>
</evidence>
<keyword evidence="4 5" id="KW-0472">Membrane</keyword>
<dbReference type="GeneID" id="59346982"/>
<dbReference type="InterPro" id="IPR007203">
    <property type="entry name" value="ORMDL"/>
</dbReference>
<keyword evidence="3 5" id="KW-1133">Transmembrane helix</keyword>
<protein>
    <submittedName>
        <fullName evidence="6">Protein ORM1</fullName>
    </submittedName>
</protein>
<keyword evidence="7" id="KW-1185">Reference proteome</keyword>
<feature type="transmembrane region" description="Helical" evidence="5">
    <location>
        <begin position="89"/>
        <end position="107"/>
    </location>
</feature>
<dbReference type="OrthoDB" id="1932233at2759"/>
<organism evidence="6 7">
    <name type="scientific">Mycena indigotica</name>
    <dbReference type="NCBI Taxonomy" id="2126181"/>
    <lineage>
        <taxon>Eukaryota</taxon>
        <taxon>Fungi</taxon>
        <taxon>Dikarya</taxon>
        <taxon>Basidiomycota</taxon>
        <taxon>Agaricomycotina</taxon>
        <taxon>Agaricomycetes</taxon>
        <taxon>Agaricomycetidae</taxon>
        <taxon>Agaricales</taxon>
        <taxon>Marasmiineae</taxon>
        <taxon>Mycenaceae</taxon>
        <taxon>Mycena</taxon>
    </lineage>
</organism>
<keyword evidence="2 5" id="KW-0812">Transmembrane</keyword>
<dbReference type="Proteomes" id="UP000636479">
    <property type="component" value="Unassembled WGS sequence"/>
</dbReference>
<dbReference type="PANTHER" id="PTHR12665">
    <property type="entry name" value="ORMDL PROTEINS"/>
    <property type="match status" value="1"/>
</dbReference>
<evidence type="ECO:0000313" key="6">
    <source>
        <dbReference type="EMBL" id="KAF7302110.1"/>
    </source>
</evidence>
<comment type="subcellular location">
    <subcellularLocation>
        <location evidence="1">Membrane</location>
        <topology evidence="1">Multi-pass membrane protein</topology>
    </subcellularLocation>
</comment>
<evidence type="ECO:0000256" key="4">
    <source>
        <dbReference type="ARBA" id="ARBA00023136"/>
    </source>
</evidence>
<evidence type="ECO:0000256" key="2">
    <source>
        <dbReference type="ARBA" id="ARBA00022692"/>
    </source>
</evidence>
<feature type="transmembrane region" description="Helical" evidence="5">
    <location>
        <begin position="61"/>
        <end position="77"/>
    </location>
</feature>
<dbReference type="RefSeq" id="XP_037220110.1">
    <property type="nucleotide sequence ID" value="XM_037364466.1"/>
</dbReference>
<evidence type="ECO:0000256" key="1">
    <source>
        <dbReference type="ARBA" id="ARBA00004141"/>
    </source>
</evidence>
<dbReference type="GO" id="GO:0005789">
    <property type="term" value="C:endoplasmic reticulum membrane"/>
    <property type="evidence" value="ECO:0007669"/>
    <property type="project" value="InterPro"/>
</dbReference>